<feature type="region of interest" description="Disordered" evidence="1">
    <location>
        <begin position="628"/>
        <end position="709"/>
    </location>
</feature>
<keyword evidence="4" id="KW-1185">Reference proteome</keyword>
<dbReference type="EMBL" id="JAUUTY010000004">
    <property type="protein sequence ID" value="KAK1653180.1"/>
    <property type="molecule type" value="Genomic_DNA"/>
</dbReference>
<accession>A0AAD8WEZ6</accession>
<protein>
    <recommendedName>
        <fullName evidence="2">Helitron helicase-like domain-containing protein</fullName>
    </recommendedName>
</protein>
<evidence type="ECO:0000313" key="3">
    <source>
        <dbReference type="EMBL" id="KAK1653180.1"/>
    </source>
</evidence>
<feature type="domain" description="Helitron helicase-like" evidence="2">
    <location>
        <begin position="719"/>
        <end position="902"/>
    </location>
</feature>
<feature type="region of interest" description="Disordered" evidence="1">
    <location>
        <begin position="1"/>
        <end position="61"/>
    </location>
</feature>
<dbReference type="Pfam" id="PF14214">
    <property type="entry name" value="Helitron_like_N"/>
    <property type="match status" value="1"/>
</dbReference>
<evidence type="ECO:0000313" key="4">
    <source>
        <dbReference type="Proteomes" id="UP001231189"/>
    </source>
</evidence>
<gene>
    <name evidence="3" type="ORF">QYE76_070985</name>
</gene>
<feature type="compositionally biased region" description="Acidic residues" evidence="1">
    <location>
        <begin position="669"/>
        <end position="706"/>
    </location>
</feature>
<dbReference type="PANTHER" id="PTHR45786">
    <property type="entry name" value="DNA BINDING PROTEIN-LIKE"/>
    <property type="match status" value="1"/>
</dbReference>
<feature type="compositionally biased region" description="Basic and acidic residues" evidence="1">
    <location>
        <begin position="634"/>
        <end position="644"/>
    </location>
</feature>
<feature type="compositionally biased region" description="Basic and acidic residues" evidence="1">
    <location>
        <begin position="252"/>
        <end position="289"/>
    </location>
</feature>
<feature type="compositionally biased region" description="Polar residues" evidence="1">
    <location>
        <begin position="38"/>
        <end position="51"/>
    </location>
</feature>
<dbReference type="Proteomes" id="UP001231189">
    <property type="component" value="Unassembled WGS sequence"/>
</dbReference>
<sequence>MTADPKEAKRQRNREYYAKNKEEIAKRRRQARELKKQVPSTDANINDNTVCHTPDPPQSGVSQLQYKTPDMAPLVQHTYASQCPEPEPSQFYADGSPNHIPAVVGCINASLDQSSTSTLQYDGCDSGTGLSNTHRGQQNQSAKSWYAKLSDEKKADYIQRQRLARHRKNAATRTALNHTEVSPMQITPLSNVTMSLANGSRDTATQCSDSRMLDGDHSDWLHSNLTFISHVKSGQDLQNRSTSAGGHGQKSFTEKSEYCSKKRQRDSSDQKRQRERDRYSSMTDDRVDTNNDDESDPAGILEPFEQGATLEDNLDTLQEKTTMHDDDDDDDECRIFSGTGDVFHSYRVTNGVSTTNQNDDPYDYVYHNLPRKHHALKPVKDCEHCGAMRIQYEGPAFCCRKGKVKIATPEVPQELRRLFTSQVDEDAKYFRKHIRYFNSHFSFTSLGVTLDKTVSTASKTGVYTFRAQGALYYKMDDLVPAGQGPRHLQLYFYDTDETLEHRVKRSPDLDINIVRAILKILEDNPYVQTFKSIGSVPNLDEYRISLNTDIRLDQRRYNAPTASQVAAMWVEGSDPQNTFDRQVVVYGKGDRPIFIRAYYGCYDPLAYPLFFPRGETGWNRWMPYEKPPKVAKSKNQDDTPKVAHGENQNDNEHEHLQGLHRSSNVQLEENTDEVEENTDEVEENTNEVEENIDEVADDEEDQDDDETGGKRKFVSAREYYCFKLQVRKGLFNIILFGARGFQQWAVDMYIKMETMRLDFFSKPKNQKRIRAELYQGVVDVIDAGETRGSEVGKRIVLPQTFPGGDRDMQRRFLDAMAIVQRFGKPEYFITMTCNPHWEEITSRLEPGQTPQDRPDLVARIYRAKLRSMKDLLIKRQYFGEVAAYVHVTEFQKRGLPHEHMLLIMKSDSKLTNPDGYDKVISAEIPDKDRYPVLHALVVKHMLHGPCGALKKNCPCMIDGECRFRYPRQFCDATEQGKDSYPIYRRRHDGRRVKVRGAELDNRWVVPYNPGLLMLYNCHINVEACSSIKAVKYLFKYIYKGHDRASFSVDPAADTDGGVINEIKQYRDARFVGPPESIHRICAFPMYGVSPSVLQLQLHLKNMQSVTFKEGDNLEDVISRDSSSNTMLTQYFKMNKVDPYARNFLYKEFPEFYRWIKGKKIWQIRKLKGRGQIGRIVYANPAEGERYFLRILMNHVRGATSYENLKTVHGKLCASSREACEKRGLIETDKSLDDCMTESASFQMPRALRRLFATILVFCEATNILSLWEKHLESMSEATFGTIPTRPQ</sequence>
<dbReference type="InterPro" id="IPR025476">
    <property type="entry name" value="Helitron_helicase-like"/>
</dbReference>
<proteinExistence type="predicted"/>
<name>A0AAD8WEZ6_LOLMU</name>
<dbReference type="PANTHER" id="PTHR45786:SF68">
    <property type="entry name" value="OS02G0701800 PROTEIN"/>
    <property type="match status" value="1"/>
</dbReference>
<feature type="compositionally biased region" description="Basic and acidic residues" evidence="1">
    <location>
        <begin position="1"/>
        <end position="36"/>
    </location>
</feature>
<comment type="caution">
    <text evidence="3">The sequence shown here is derived from an EMBL/GenBank/DDBJ whole genome shotgun (WGS) entry which is preliminary data.</text>
</comment>
<reference evidence="3" key="1">
    <citation type="submission" date="2023-07" db="EMBL/GenBank/DDBJ databases">
        <title>A chromosome-level genome assembly of Lolium multiflorum.</title>
        <authorList>
            <person name="Chen Y."/>
            <person name="Copetti D."/>
            <person name="Kolliker R."/>
            <person name="Studer B."/>
        </authorList>
    </citation>
    <scope>NUCLEOTIDE SEQUENCE</scope>
    <source>
        <strain evidence="3">02402/16</strain>
        <tissue evidence="3">Leaf</tissue>
    </source>
</reference>
<evidence type="ECO:0000256" key="1">
    <source>
        <dbReference type="SAM" id="MobiDB-lite"/>
    </source>
</evidence>
<evidence type="ECO:0000259" key="2">
    <source>
        <dbReference type="Pfam" id="PF14214"/>
    </source>
</evidence>
<feature type="region of interest" description="Disordered" evidence="1">
    <location>
        <begin position="236"/>
        <end position="310"/>
    </location>
</feature>
<organism evidence="3 4">
    <name type="scientific">Lolium multiflorum</name>
    <name type="common">Italian ryegrass</name>
    <name type="synonym">Lolium perenne subsp. multiflorum</name>
    <dbReference type="NCBI Taxonomy" id="4521"/>
    <lineage>
        <taxon>Eukaryota</taxon>
        <taxon>Viridiplantae</taxon>
        <taxon>Streptophyta</taxon>
        <taxon>Embryophyta</taxon>
        <taxon>Tracheophyta</taxon>
        <taxon>Spermatophyta</taxon>
        <taxon>Magnoliopsida</taxon>
        <taxon>Liliopsida</taxon>
        <taxon>Poales</taxon>
        <taxon>Poaceae</taxon>
        <taxon>BOP clade</taxon>
        <taxon>Pooideae</taxon>
        <taxon>Poodae</taxon>
        <taxon>Poeae</taxon>
        <taxon>Poeae Chloroplast Group 2 (Poeae type)</taxon>
        <taxon>Loliodinae</taxon>
        <taxon>Loliinae</taxon>
        <taxon>Lolium</taxon>
    </lineage>
</organism>